<dbReference type="AlphaFoldDB" id="A0A0C3A1C9"/>
<accession>A0A0C3A1C9</accession>
<dbReference type="InParanoid" id="A0A0C3A1C9"/>
<name>A0A0C3A1C9_9AGAM</name>
<organism evidence="1 2">
    <name type="scientific">Scleroderma citrinum Foug A</name>
    <dbReference type="NCBI Taxonomy" id="1036808"/>
    <lineage>
        <taxon>Eukaryota</taxon>
        <taxon>Fungi</taxon>
        <taxon>Dikarya</taxon>
        <taxon>Basidiomycota</taxon>
        <taxon>Agaricomycotina</taxon>
        <taxon>Agaricomycetes</taxon>
        <taxon>Agaricomycetidae</taxon>
        <taxon>Boletales</taxon>
        <taxon>Sclerodermatineae</taxon>
        <taxon>Sclerodermataceae</taxon>
        <taxon>Scleroderma</taxon>
    </lineage>
</organism>
<reference evidence="2" key="2">
    <citation type="submission" date="2015-01" db="EMBL/GenBank/DDBJ databases">
        <title>Evolutionary Origins and Diversification of the Mycorrhizal Mutualists.</title>
        <authorList>
            <consortium name="DOE Joint Genome Institute"/>
            <consortium name="Mycorrhizal Genomics Consortium"/>
            <person name="Kohler A."/>
            <person name="Kuo A."/>
            <person name="Nagy L.G."/>
            <person name="Floudas D."/>
            <person name="Copeland A."/>
            <person name="Barry K.W."/>
            <person name="Cichocki N."/>
            <person name="Veneault-Fourrey C."/>
            <person name="LaButti K."/>
            <person name="Lindquist E.A."/>
            <person name="Lipzen A."/>
            <person name="Lundell T."/>
            <person name="Morin E."/>
            <person name="Murat C."/>
            <person name="Riley R."/>
            <person name="Ohm R."/>
            <person name="Sun H."/>
            <person name="Tunlid A."/>
            <person name="Henrissat B."/>
            <person name="Grigoriev I.V."/>
            <person name="Hibbett D.S."/>
            <person name="Martin F."/>
        </authorList>
    </citation>
    <scope>NUCLEOTIDE SEQUENCE [LARGE SCALE GENOMIC DNA]</scope>
    <source>
        <strain evidence="2">Foug A</strain>
    </source>
</reference>
<dbReference type="OrthoDB" id="3157803at2759"/>
<keyword evidence="2" id="KW-1185">Reference proteome</keyword>
<dbReference type="EMBL" id="KN822012">
    <property type="protein sequence ID" value="KIM67463.1"/>
    <property type="molecule type" value="Genomic_DNA"/>
</dbReference>
<protein>
    <submittedName>
        <fullName evidence="1">Uncharacterized protein</fullName>
    </submittedName>
</protein>
<dbReference type="HOGENOM" id="CLU_2856070_0_0_1"/>
<proteinExistence type="predicted"/>
<reference evidence="1 2" key="1">
    <citation type="submission" date="2014-04" db="EMBL/GenBank/DDBJ databases">
        <authorList>
            <consortium name="DOE Joint Genome Institute"/>
            <person name="Kuo A."/>
            <person name="Kohler A."/>
            <person name="Nagy L.G."/>
            <person name="Floudas D."/>
            <person name="Copeland A."/>
            <person name="Barry K.W."/>
            <person name="Cichocki N."/>
            <person name="Veneault-Fourrey C."/>
            <person name="LaButti K."/>
            <person name="Lindquist E.A."/>
            <person name="Lipzen A."/>
            <person name="Lundell T."/>
            <person name="Morin E."/>
            <person name="Murat C."/>
            <person name="Sun H."/>
            <person name="Tunlid A."/>
            <person name="Henrissat B."/>
            <person name="Grigoriev I.V."/>
            <person name="Hibbett D.S."/>
            <person name="Martin F."/>
            <person name="Nordberg H.P."/>
            <person name="Cantor M.N."/>
            <person name="Hua S.X."/>
        </authorList>
    </citation>
    <scope>NUCLEOTIDE SEQUENCE [LARGE SCALE GENOMIC DNA]</scope>
    <source>
        <strain evidence="1 2">Foug A</strain>
    </source>
</reference>
<sequence>MRPKATKTDILSTHNIYMYIHNAFGEFIKELRSEIQSTATGRVSTTMDTWSVEQTKASFIGITAH</sequence>
<dbReference type="Proteomes" id="UP000053989">
    <property type="component" value="Unassembled WGS sequence"/>
</dbReference>
<evidence type="ECO:0000313" key="2">
    <source>
        <dbReference type="Proteomes" id="UP000053989"/>
    </source>
</evidence>
<feature type="non-terminal residue" evidence="1">
    <location>
        <position position="65"/>
    </location>
</feature>
<gene>
    <name evidence="1" type="ORF">SCLCIDRAFT_41768</name>
</gene>
<evidence type="ECO:0000313" key="1">
    <source>
        <dbReference type="EMBL" id="KIM67463.1"/>
    </source>
</evidence>